<dbReference type="RefSeq" id="WP_161098656.1">
    <property type="nucleotide sequence ID" value="NZ_WWCW01000087.1"/>
</dbReference>
<accession>A0A845GAC0</accession>
<sequence length="126" mass="13908">MMSIDMPSARITCNSSMRPLTDGREMQAVSNVVESQILSRLTYYKYCNFGNQACFSLPSSLQQSMGSGENGKRYQLHQPASSTLDRAGRTLSLQSNHINSASLPASDYNNGATLIPARVVRIHFFL</sequence>
<dbReference type="Proteomes" id="UP000470302">
    <property type="component" value="Unassembled WGS sequence"/>
</dbReference>
<reference evidence="1 2" key="1">
    <citation type="submission" date="2020-01" db="EMBL/GenBank/DDBJ databases">
        <title>Novel species isolated from a subtropical stream in China.</title>
        <authorList>
            <person name="Lu H."/>
        </authorList>
    </citation>
    <scope>NUCLEOTIDE SEQUENCE [LARGE SCALE GENOMIC DNA]</scope>
    <source>
        <strain evidence="1 2">FT82W</strain>
    </source>
</reference>
<name>A0A845GAC0_9BURK</name>
<protein>
    <submittedName>
        <fullName evidence="1">Uncharacterized protein</fullName>
    </submittedName>
</protein>
<proteinExistence type="predicted"/>
<evidence type="ECO:0000313" key="2">
    <source>
        <dbReference type="Proteomes" id="UP000470302"/>
    </source>
</evidence>
<comment type="caution">
    <text evidence="1">The sequence shown here is derived from an EMBL/GenBank/DDBJ whole genome shotgun (WGS) entry which is preliminary data.</text>
</comment>
<dbReference type="AlphaFoldDB" id="A0A845GAC0"/>
<organism evidence="1 2">
    <name type="scientific">Duganella vulcania</name>
    <dbReference type="NCBI Taxonomy" id="2692166"/>
    <lineage>
        <taxon>Bacteria</taxon>
        <taxon>Pseudomonadati</taxon>
        <taxon>Pseudomonadota</taxon>
        <taxon>Betaproteobacteria</taxon>
        <taxon>Burkholderiales</taxon>
        <taxon>Oxalobacteraceae</taxon>
        <taxon>Telluria group</taxon>
        <taxon>Duganella</taxon>
    </lineage>
</organism>
<evidence type="ECO:0000313" key="1">
    <source>
        <dbReference type="EMBL" id="MYM89768.1"/>
    </source>
</evidence>
<gene>
    <name evidence="1" type="ORF">GTP91_21630</name>
</gene>
<dbReference type="EMBL" id="WWCW01000087">
    <property type="protein sequence ID" value="MYM89768.1"/>
    <property type="molecule type" value="Genomic_DNA"/>
</dbReference>